<proteinExistence type="inferred from homology"/>
<dbReference type="AlphaFoldDB" id="A0A7C8UME0"/>
<protein>
    <submittedName>
        <fullName evidence="2">Uncharacterized protein</fullName>
    </submittedName>
</protein>
<dbReference type="InterPro" id="IPR051209">
    <property type="entry name" value="FAD-bind_Monooxygenase_sf"/>
</dbReference>
<dbReference type="InterPro" id="IPR036188">
    <property type="entry name" value="FAD/NAD-bd_sf"/>
</dbReference>
<dbReference type="EMBL" id="WIWS01000080">
    <property type="protein sequence ID" value="KAF3210387.1"/>
    <property type="molecule type" value="Genomic_DNA"/>
</dbReference>
<dbReference type="Pfam" id="PF13450">
    <property type="entry name" value="NAD_binding_8"/>
    <property type="match status" value="1"/>
</dbReference>
<name>A0A7C8UME0_ORBOL</name>
<evidence type="ECO:0000313" key="3">
    <source>
        <dbReference type="Proteomes" id="UP000472727"/>
    </source>
</evidence>
<comment type="similarity">
    <text evidence="1">Belongs to the FAD-binding monooxygenase family.</text>
</comment>
<dbReference type="Gene3D" id="3.50.50.60">
    <property type="entry name" value="FAD/NAD(P)-binding domain"/>
    <property type="match status" value="3"/>
</dbReference>
<sequence length="499" mass="56416">MASNKVVDFIIIGAGLAGICAFVEIQQAYPQATIKVFEKSHEIGGTWSKNVYPNLSCDIPSQLYSFSFALNPDWSTTYATQGEILAYIQRVAREFGVYDHTNFRQECVSAVWLDDRWLWQLKFKDPDTQKICTQECRFLITATGFCDTPVGVNDIESSEKFLGAIFHTSGWDQSYSFQGKNVLVMGNGSSANQVIPWLLTKGQVNSLLQVVRSEHWIAPKIDTPIGTTQRWVLHNVPFANRAWRLLTALKLDLLFSLFKKGRVGDLLRKPVQSSIQDYMERTAPRKYHSILIPDFPIGAKRIVMDHGYLKSLNDPRVSLLKSRDLRAVGPKTLEIDHETRFEADTIILANGFKTQELLTPVAIHGLQGAILPGIWHQAGNWAAAVMVPNFPNMSILTGPNTLPSGHSTLVEIECTVRYISRLLQPLLAPTQTQSTKCKIQVKQNAYDEYNKWVQTELSGLVYTPKVGNWYIDRKTGKNTLIWPGSQFRFWWSMCITPIK</sequence>
<dbReference type="PANTHER" id="PTHR42877">
    <property type="entry name" value="L-ORNITHINE N(5)-MONOOXYGENASE-RELATED"/>
    <property type="match status" value="1"/>
</dbReference>
<evidence type="ECO:0000313" key="2">
    <source>
        <dbReference type="EMBL" id="KAF3210387.1"/>
    </source>
</evidence>
<accession>A0A7C8UME0</accession>
<organism evidence="2 3">
    <name type="scientific">Orbilia oligospora</name>
    <name type="common">Nematode-trapping fungus</name>
    <name type="synonym">Arthrobotrys oligospora</name>
    <dbReference type="NCBI Taxonomy" id="2813651"/>
    <lineage>
        <taxon>Eukaryota</taxon>
        <taxon>Fungi</taxon>
        <taxon>Dikarya</taxon>
        <taxon>Ascomycota</taxon>
        <taxon>Pezizomycotina</taxon>
        <taxon>Orbiliomycetes</taxon>
        <taxon>Orbiliales</taxon>
        <taxon>Orbiliaceae</taxon>
        <taxon>Orbilia</taxon>
    </lineage>
</organism>
<dbReference type="Proteomes" id="UP000472727">
    <property type="component" value="Unassembled WGS sequence"/>
</dbReference>
<reference evidence="2 3" key="1">
    <citation type="submission" date="2019-06" db="EMBL/GenBank/DDBJ databases">
        <authorList>
            <person name="Palmer J.M."/>
        </authorList>
    </citation>
    <scope>NUCLEOTIDE SEQUENCE [LARGE SCALE GENOMIC DNA]</scope>
    <source>
        <strain evidence="2 3">TWF106</strain>
    </source>
</reference>
<evidence type="ECO:0000256" key="1">
    <source>
        <dbReference type="ARBA" id="ARBA00010139"/>
    </source>
</evidence>
<comment type="caution">
    <text evidence="2">The sequence shown here is derived from an EMBL/GenBank/DDBJ whole genome shotgun (WGS) entry which is preliminary data.</text>
</comment>
<dbReference type="PANTHER" id="PTHR42877:SF5">
    <property type="entry name" value="L-ORNITHINE N(5)-MONOOXYGENASE-RELATED"/>
    <property type="match status" value="1"/>
</dbReference>
<dbReference type="SUPFAM" id="SSF51905">
    <property type="entry name" value="FAD/NAD(P)-binding domain"/>
    <property type="match status" value="2"/>
</dbReference>
<gene>
    <name evidence="2" type="ORF">TWF106_010683</name>
</gene>